<keyword evidence="3 6" id="KW-0812">Transmembrane</keyword>
<feature type="domain" description="Type II secretion system protein TadB-like N-terminal" evidence="8">
    <location>
        <begin position="13"/>
        <end position="132"/>
    </location>
</feature>
<feature type="transmembrane region" description="Helical" evidence="6">
    <location>
        <begin position="96"/>
        <end position="117"/>
    </location>
</feature>
<keyword evidence="4 6" id="KW-1133">Transmembrane helix</keyword>
<dbReference type="RefSeq" id="WP_093990338.1">
    <property type="nucleotide sequence ID" value="NZ_FXZK01000001.1"/>
</dbReference>
<sequence length="324" mass="35072">MLDQLRTSPEIVYVIYIGIALGIMLIFTGIAQLASRGENLNEAKSRRMKMIAAGASTEEILAILKPDNSRGWMSRMPLLGGLPTLLRRAGISASPAMFLGICAALGFLVLIFAGFVLGPYAGLVAAVLIGFVAPIVALDVRARKHETLLISQLPDALDLMARGLRVGHPLNTSIQEVAHDMPDPIGTEFGIMFDQISFGDDLVDAFDDFAKRTNLEDIQYLSASVGIQHGTGGDLARIIQVLSNVVRGRITMRRRIMAISAEGRLTGIFLSLLPIFILASVMTSNPDYYLGVMESGMFRPLAITVVLLTVGNFLAIQKLVNFKV</sequence>
<dbReference type="InterPro" id="IPR045824">
    <property type="entry name" value="T2SS_TadB-like_N"/>
</dbReference>
<feature type="domain" description="Type II secretion system protein GspF" evidence="7">
    <location>
        <begin position="157"/>
        <end position="282"/>
    </location>
</feature>
<keyword evidence="2" id="KW-1003">Cell membrane</keyword>
<accession>A0A238L9N7</accession>
<evidence type="ECO:0000259" key="8">
    <source>
        <dbReference type="Pfam" id="PF19360"/>
    </source>
</evidence>
<dbReference type="GO" id="GO:0005886">
    <property type="term" value="C:plasma membrane"/>
    <property type="evidence" value="ECO:0007669"/>
    <property type="project" value="UniProtKB-SubCell"/>
</dbReference>
<dbReference type="PANTHER" id="PTHR35007">
    <property type="entry name" value="INTEGRAL MEMBRANE PROTEIN-RELATED"/>
    <property type="match status" value="1"/>
</dbReference>
<dbReference type="Proteomes" id="UP000201613">
    <property type="component" value="Unassembled WGS sequence"/>
</dbReference>
<comment type="subcellular location">
    <subcellularLocation>
        <location evidence="1">Cell membrane</location>
        <topology evidence="1">Multi-pass membrane protein</topology>
    </subcellularLocation>
</comment>
<keyword evidence="5 6" id="KW-0472">Membrane</keyword>
<organism evidence="9 10">
    <name type="scientific">Flavimaricola marinus</name>
    <dbReference type="NCBI Taxonomy" id="1819565"/>
    <lineage>
        <taxon>Bacteria</taxon>
        <taxon>Pseudomonadati</taxon>
        <taxon>Pseudomonadota</taxon>
        <taxon>Alphaproteobacteria</taxon>
        <taxon>Rhodobacterales</taxon>
        <taxon>Paracoccaceae</taxon>
        <taxon>Flavimaricola</taxon>
    </lineage>
</organism>
<evidence type="ECO:0000256" key="2">
    <source>
        <dbReference type="ARBA" id="ARBA00022475"/>
    </source>
</evidence>
<dbReference type="InterPro" id="IPR018076">
    <property type="entry name" value="T2SS_GspF_dom"/>
</dbReference>
<evidence type="ECO:0000259" key="7">
    <source>
        <dbReference type="Pfam" id="PF00482"/>
    </source>
</evidence>
<evidence type="ECO:0000256" key="3">
    <source>
        <dbReference type="ARBA" id="ARBA00022692"/>
    </source>
</evidence>
<dbReference type="AlphaFoldDB" id="A0A238L9N7"/>
<reference evidence="9 10" key="1">
    <citation type="submission" date="2017-05" db="EMBL/GenBank/DDBJ databases">
        <authorList>
            <person name="Song R."/>
            <person name="Chenine A.L."/>
            <person name="Ruprecht R.M."/>
        </authorList>
    </citation>
    <scope>NUCLEOTIDE SEQUENCE [LARGE SCALE GENOMIC DNA]</scope>
    <source>
        <strain evidence="9 10">CECT 8899</strain>
    </source>
</reference>
<dbReference type="Pfam" id="PF19360">
    <property type="entry name" value="TadB_TadC_N"/>
    <property type="match status" value="1"/>
</dbReference>
<dbReference type="PANTHER" id="PTHR35007:SF1">
    <property type="entry name" value="PILUS ASSEMBLY PROTEIN"/>
    <property type="match status" value="1"/>
</dbReference>
<protein>
    <submittedName>
        <fullName evidence="9">Bacterial type II secretion system protein F domain protein</fullName>
    </submittedName>
</protein>
<keyword evidence="10" id="KW-1185">Reference proteome</keyword>
<name>A0A238L9N7_9RHOB</name>
<feature type="transmembrane region" description="Helical" evidence="6">
    <location>
        <begin position="256"/>
        <end position="277"/>
    </location>
</feature>
<evidence type="ECO:0000313" key="10">
    <source>
        <dbReference type="Proteomes" id="UP000201613"/>
    </source>
</evidence>
<proteinExistence type="predicted"/>
<evidence type="ECO:0000256" key="5">
    <source>
        <dbReference type="ARBA" id="ARBA00023136"/>
    </source>
</evidence>
<feature type="transmembrane region" description="Helical" evidence="6">
    <location>
        <begin position="123"/>
        <end position="140"/>
    </location>
</feature>
<evidence type="ECO:0000313" key="9">
    <source>
        <dbReference type="EMBL" id="SMY06124.1"/>
    </source>
</evidence>
<dbReference type="Pfam" id="PF00482">
    <property type="entry name" value="T2SSF"/>
    <property type="match status" value="1"/>
</dbReference>
<gene>
    <name evidence="9" type="ORF">LOM8899_00245</name>
</gene>
<evidence type="ECO:0000256" key="6">
    <source>
        <dbReference type="SAM" id="Phobius"/>
    </source>
</evidence>
<evidence type="ECO:0000256" key="1">
    <source>
        <dbReference type="ARBA" id="ARBA00004651"/>
    </source>
</evidence>
<dbReference type="EMBL" id="FXZK01000001">
    <property type="protein sequence ID" value="SMY06124.1"/>
    <property type="molecule type" value="Genomic_DNA"/>
</dbReference>
<dbReference type="OrthoDB" id="9803381at2"/>
<feature type="transmembrane region" description="Helical" evidence="6">
    <location>
        <begin position="297"/>
        <end position="316"/>
    </location>
</feature>
<evidence type="ECO:0000256" key="4">
    <source>
        <dbReference type="ARBA" id="ARBA00022989"/>
    </source>
</evidence>
<feature type="transmembrane region" description="Helical" evidence="6">
    <location>
        <begin position="12"/>
        <end position="34"/>
    </location>
</feature>